<keyword evidence="1" id="KW-0472">Membrane</keyword>
<protein>
    <submittedName>
        <fullName evidence="2">Uncharacterized protein</fullName>
    </submittedName>
</protein>
<evidence type="ECO:0000313" key="3">
    <source>
        <dbReference type="Proteomes" id="UP000078540"/>
    </source>
</evidence>
<dbReference type="EMBL" id="KQ976667">
    <property type="protein sequence ID" value="KYM78279.1"/>
    <property type="molecule type" value="Genomic_DNA"/>
</dbReference>
<feature type="transmembrane region" description="Helical" evidence="1">
    <location>
        <begin position="142"/>
        <end position="161"/>
    </location>
</feature>
<evidence type="ECO:0000313" key="2">
    <source>
        <dbReference type="EMBL" id="KYM78279.1"/>
    </source>
</evidence>
<organism evidence="2 3">
    <name type="scientific">Atta colombica</name>
    <dbReference type="NCBI Taxonomy" id="520822"/>
    <lineage>
        <taxon>Eukaryota</taxon>
        <taxon>Metazoa</taxon>
        <taxon>Ecdysozoa</taxon>
        <taxon>Arthropoda</taxon>
        <taxon>Hexapoda</taxon>
        <taxon>Insecta</taxon>
        <taxon>Pterygota</taxon>
        <taxon>Neoptera</taxon>
        <taxon>Endopterygota</taxon>
        <taxon>Hymenoptera</taxon>
        <taxon>Apocrita</taxon>
        <taxon>Aculeata</taxon>
        <taxon>Formicoidea</taxon>
        <taxon>Formicidae</taxon>
        <taxon>Myrmicinae</taxon>
        <taxon>Atta</taxon>
    </lineage>
</organism>
<evidence type="ECO:0000256" key="1">
    <source>
        <dbReference type="SAM" id="Phobius"/>
    </source>
</evidence>
<proteinExistence type="predicted"/>
<keyword evidence="1" id="KW-0812">Transmembrane</keyword>
<reference evidence="2 3" key="1">
    <citation type="submission" date="2015-09" db="EMBL/GenBank/DDBJ databases">
        <title>Atta colombica WGS genome.</title>
        <authorList>
            <person name="Nygaard S."/>
            <person name="Hu H."/>
            <person name="Boomsma J."/>
            <person name="Zhang G."/>
        </authorList>
    </citation>
    <scope>NUCLEOTIDE SEQUENCE [LARGE SCALE GENOMIC DNA]</scope>
    <source>
        <strain evidence="2">Treedump-2</strain>
        <tissue evidence="2">Whole body</tissue>
    </source>
</reference>
<feature type="non-terminal residue" evidence="2">
    <location>
        <position position="1"/>
    </location>
</feature>
<dbReference type="Proteomes" id="UP000078540">
    <property type="component" value="Unassembled WGS sequence"/>
</dbReference>
<accession>A0A195B251</accession>
<name>A0A195B251_9HYME</name>
<keyword evidence="1" id="KW-1133">Transmembrane helix</keyword>
<gene>
    <name evidence="2" type="ORF">ALC53_11304</name>
</gene>
<dbReference type="AlphaFoldDB" id="A0A195B251"/>
<keyword evidence="3" id="KW-1185">Reference proteome</keyword>
<sequence length="220" mass="25747">WHTSVPENQLLVLNIDEISIGSERRIRSYELLLMGLMLIRLCYSFEALRLDVFLLNYKESLRYIRLSMIDFGMIGIGIPSHTAGNENDEIRYRLRSRHAKIYYLTKQYQIIVYWIIKCFIPNAPSANGADYVDLTLIDKNLYFKNIVFIVANLTILILASFSCRFQTVDRYGYFLDQLKEMSFRLLCADIESESHFSGVAVDCVCDIYIEEEGRHSTRRH</sequence>